<gene>
    <name evidence="3" type="ORF">OIU79_008579</name>
</gene>
<reference evidence="3" key="2">
    <citation type="journal article" date="2023" name="Int. J. Mol. Sci.">
        <title>De Novo Assembly and Annotation of 11 Diverse Shrub Willow (Salix) Genomes Reveals Novel Gene Organization in Sex-Linked Regions.</title>
        <authorList>
            <person name="Hyden B."/>
            <person name="Feng K."/>
            <person name="Yates T.B."/>
            <person name="Jawdy S."/>
            <person name="Cereghino C."/>
            <person name="Smart L.B."/>
            <person name="Muchero W."/>
        </authorList>
    </citation>
    <scope>NUCLEOTIDE SEQUENCE</scope>
    <source>
        <tissue evidence="3">Shoot tip</tissue>
    </source>
</reference>
<sequence>MSSDSAKENASVVDSSLTEWKHDMGNSDDPEAMEILKLRECMLVQTNQATPMPNKPSTLALLAIYLPVFIFYWAWDWQVFI</sequence>
<keyword evidence="2" id="KW-1133">Transmembrane helix</keyword>
<keyword evidence="2" id="KW-0812">Transmembrane</keyword>
<evidence type="ECO:0000256" key="1">
    <source>
        <dbReference type="SAM" id="MobiDB-lite"/>
    </source>
</evidence>
<accession>A0A9Q0TIQ0</accession>
<feature type="region of interest" description="Disordered" evidence="1">
    <location>
        <begin position="1"/>
        <end position="26"/>
    </location>
</feature>
<name>A0A9Q0TIQ0_SALPP</name>
<keyword evidence="2" id="KW-0472">Membrane</keyword>
<organism evidence="3 4">
    <name type="scientific">Salix purpurea</name>
    <name type="common">Purple osier willow</name>
    <dbReference type="NCBI Taxonomy" id="77065"/>
    <lineage>
        <taxon>Eukaryota</taxon>
        <taxon>Viridiplantae</taxon>
        <taxon>Streptophyta</taxon>
        <taxon>Embryophyta</taxon>
        <taxon>Tracheophyta</taxon>
        <taxon>Spermatophyta</taxon>
        <taxon>Magnoliopsida</taxon>
        <taxon>eudicotyledons</taxon>
        <taxon>Gunneridae</taxon>
        <taxon>Pentapetalae</taxon>
        <taxon>rosids</taxon>
        <taxon>fabids</taxon>
        <taxon>Malpighiales</taxon>
        <taxon>Salicaceae</taxon>
        <taxon>Saliceae</taxon>
        <taxon>Salix</taxon>
    </lineage>
</organism>
<evidence type="ECO:0000313" key="3">
    <source>
        <dbReference type="EMBL" id="KAJ6712383.1"/>
    </source>
</evidence>
<protein>
    <submittedName>
        <fullName evidence="3">Uncharacterized protein</fullName>
    </submittedName>
</protein>
<dbReference type="EMBL" id="JAPFFK010000015">
    <property type="protein sequence ID" value="KAJ6712383.1"/>
    <property type="molecule type" value="Genomic_DNA"/>
</dbReference>
<dbReference type="Proteomes" id="UP001151532">
    <property type="component" value="Chromosome 1"/>
</dbReference>
<feature type="transmembrane region" description="Helical" evidence="2">
    <location>
        <begin position="58"/>
        <end position="75"/>
    </location>
</feature>
<proteinExistence type="predicted"/>
<evidence type="ECO:0000256" key="2">
    <source>
        <dbReference type="SAM" id="Phobius"/>
    </source>
</evidence>
<dbReference type="AlphaFoldDB" id="A0A9Q0TIQ0"/>
<reference evidence="3" key="1">
    <citation type="submission" date="2022-11" db="EMBL/GenBank/DDBJ databases">
        <authorList>
            <person name="Hyden B.L."/>
            <person name="Feng K."/>
            <person name="Yates T."/>
            <person name="Jawdy S."/>
            <person name="Smart L.B."/>
            <person name="Muchero W."/>
        </authorList>
    </citation>
    <scope>NUCLEOTIDE SEQUENCE</scope>
    <source>
        <tissue evidence="3">Shoot tip</tissue>
    </source>
</reference>
<comment type="caution">
    <text evidence="3">The sequence shown here is derived from an EMBL/GenBank/DDBJ whole genome shotgun (WGS) entry which is preliminary data.</text>
</comment>
<evidence type="ECO:0000313" key="4">
    <source>
        <dbReference type="Proteomes" id="UP001151532"/>
    </source>
</evidence>
<keyword evidence="4" id="KW-1185">Reference proteome</keyword>
<dbReference type="OrthoDB" id="10608915at2759"/>